<dbReference type="InterPro" id="IPR000212">
    <property type="entry name" value="DNA_helicase_UvrD/REP"/>
</dbReference>
<dbReference type="SUPFAM" id="SSF52540">
    <property type="entry name" value="P-loop containing nucleoside triphosphate hydrolases"/>
    <property type="match status" value="1"/>
</dbReference>
<evidence type="ECO:0000256" key="6">
    <source>
        <dbReference type="ARBA" id="ARBA00034617"/>
    </source>
</evidence>
<keyword evidence="13" id="KW-1185">Reference proteome</keyword>
<evidence type="ECO:0000256" key="9">
    <source>
        <dbReference type="SAM" id="MobiDB-lite"/>
    </source>
</evidence>
<dbReference type="EMBL" id="JAAXYO010000154">
    <property type="protein sequence ID" value="MBU2788617.1"/>
    <property type="molecule type" value="Genomic_DNA"/>
</dbReference>
<dbReference type="GO" id="GO:0043138">
    <property type="term" value="F:3'-5' DNA helicase activity"/>
    <property type="evidence" value="ECO:0007669"/>
    <property type="project" value="UniProtKB-EC"/>
</dbReference>
<evidence type="ECO:0000256" key="5">
    <source>
        <dbReference type="ARBA" id="ARBA00023235"/>
    </source>
</evidence>
<keyword evidence="1" id="KW-0547">Nucleotide-binding</keyword>
<evidence type="ECO:0000256" key="2">
    <source>
        <dbReference type="ARBA" id="ARBA00022801"/>
    </source>
</evidence>
<keyword evidence="3" id="KW-0347">Helicase</keyword>
<evidence type="ECO:0000259" key="10">
    <source>
        <dbReference type="Pfam" id="PF00580"/>
    </source>
</evidence>
<dbReference type="InterPro" id="IPR014017">
    <property type="entry name" value="DNA_helicase_UvrD-like_C"/>
</dbReference>
<feature type="domain" description="UvrD-like helicase C-terminal" evidence="11">
    <location>
        <begin position="442"/>
        <end position="508"/>
    </location>
</feature>
<comment type="catalytic activity">
    <reaction evidence="6">
        <text>Couples ATP hydrolysis with the unwinding of duplex DNA by translocating in the 3'-5' direction.</text>
        <dbReference type="EC" id="5.6.2.4"/>
    </reaction>
</comment>
<evidence type="ECO:0000256" key="7">
    <source>
        <dbReference type="ARBA" id="ARBA00034808"/>
    </source>
</evidence>
<dbReference type="Gene3D" id="3.40.50.300">
    <property type="entry name" value="P-loop containing nucleotide triphosphate hydrolases"/>
    <property type="match status" value="2"/>
</dbReference>
<comment type="catalytic activity">
    <reaction evidence="8">
        <text>ATP + H2O = ADP + phosphate + H(+)</text>
        <dbReference type="Rhea" id="RHEA:13065"/>
        <dbReference type="ChEBI" id="CHEBI:15377"/>
        <dbReference type="ChEBI" id="CHEBI:15378"/>
        <dbReference type="ChEBI" id="CHEBI:30616"/>
        <dbReference type="ChEBI" id="CHEBI:43474"/>
        <dbReference type="ChEBI" id="CHEBI:456216"/>
        <dbReference type="EC" id="5.6.2.4"/>
    </reaction>
</comment>
<evidence type="ECO:0000256" key="3">
    <source>
        <dbReference type="ARBA" id="ARBA00022806"/>
    </source>
</evidence>
<dbReference type="PANTHER" id="PTHR11070:SF30">
    <property type="entry name" value="F-BOX DNA HELICASE 1"/>
    <property type="match status" value="1"/>
</dbReference>
<accession>A0AAE3CK84</accession>
<keyword evidence="5" id="KW-0413">Isomerase</keyword>
<sequence length="596" mass="66487">MQPNAEQRDILDAIAEGHQHVAIRALAGTGKSTTVAFAAQQVLAGKSTQYLVFNKKNADEAKVKLPGMKVNTAHSLAWNGAHPDGGKISAIYETRRVDKLYGSLKNWRDPRFLQYLQNLKDLRLNRTTGIFLLQDIINGFCQSADTQVSGIHISDSVLQKIQIKMARLGNEDSMKEAMMEVVGMGDHLFSMMLDKRSDAPVTHDGYLKIWSVGNPRIPVDHILFDEAQDASMPMLQGILKQNDAQLVFIGDTNQSIYGWRGAVDAMLELKNRFSDTKIMPLQSSYRFGQGVADAGNVFLTMLYELENIPTEFRAFLRGVGNYDSRIGDGSRYPDGRRPTAVLFRGNAALLQAAIEGIDRGDKVFMAGDQAQEIAQFLDGCGKLFHNQFTPHPELRYFDDFSELKAFTETREGQGLKFLVNMVIQRRGCMDREIALLRNASNQHNADYVLSTMHRSKGLEFAHVVIHPSALKALENAKDDGEKIRFSDVAPEDLRLLYVAATRAHETLYENGLIRAVQNLDGLPSSVHAAINRLRDYSLGATPRAAWENLQWPAVPDVQFTGSPALDWVPDWQRARSPESPRMATGHYPSPTEKIGL</sequence>
<keyword evidence="2" id="KW-0378">Hydrolase</keyword>
<dbReference type="InterPro" id="IPR027417">
    <property type="entry name" value="P-loop_NTPase"/>
</dbReference>
<dbReference type="GO" id="GO:0016787">
    <property type="term" value="F:hydrolase activity"/>
    <property type="evidence" value="ECO:0007669"/>
    <property type="project" value="UniProtKB-KW"/>
</dbReference>
<name>A0AAE3CK84_9PROT</name>
<evidence type="ECO:0000256" key="1">
    <source>
        <dbReference type="ARBA" id="ARBA00022741"/>
    </source>
</evidence>
<evidence type="ECO:0000259" key="11">
    <source>
        <dbReference type="Pfam" id="PF13361"/>
    </source>
</evidence>
<dbReference type="Pfam" id="PF00580">
    <property type="entry name" value="UvrD-helicase"/>
    <property type="match status" value="1"/>
</dbReference>
<dbReference type="PANTHER" id="PTHR11070">
    <property type="entry name" value="UVRD / RECB / PCRA DNA HELICASE FAMILY MEMBER"/>
    <property type="match status" value="1"/>
</dbReference>
<evidence type="ECO:0000313" key="13">
    <source>
        <dbReference type="Proteomes" id="UP001197378"/>
    </source>
</evidence>
<dbReference type="GO" id="GO:0003677">
    <property type="term" value="F:DNA binding"/>
    <property type="evidence" value="ECO:0007669"/>
    <property type="project" value="InterPro"/>
</dbReference>
<dbReference type="Pfam" id="PF13361">
    <property type="entry name" value="UvrD_C"/>
    <property type="match status" value="1"/>
</dbReference>
<gene>
    <name evidence="12" type="ORF">HFQ13_10485</name>
</gene>
<feature type="region of interest" description="Disordered" evidence="9">
    <location>
        <begin position="575"/>
        <end position="596"/>
    </location>
</feature>
<dbReference type="RefSeq" id="WP_215885672.1">
    <property type="nucleotide sequence ID" value="NZ_JAAXYO010000154.1"/>
</dbReference>
<reference evidence="12" key="1">
    <citation type="journal article" date="2021" name="ISME J.">
        <title>Genomic evolution of the class Acidithiobacillia: deep-branching Proteobacteria living in extreme acidic conditions.</title>
        <authorList>
            <person name="Moya-Beltran A."/>
            <person name="Beard S."/>
            <person name="Rojas-Villalobos C."/>
            <person name="Issotta F."/>
            <person name="Gallardo Y."/>
            <person name="Ulloa R."/>
            <person name="Giaveno A."/>
            <person name="Degli Esposti M."/>
            <person name="Johnson D.B."/>
            <person name="Quatrini R."/>
        </authorList>
    </citation>
    <scope>NUCLEOTIDE SEQUENCE</scope>
    <source>
        <strain evidence="12">VAN18-1</strain>
    </source>
</reference>
<dbReference type="InterPro" id="IPR014016">
    <property type="entry name" value="UvrD-like_ATP-bd"/>
</dbReference>
<organism evidence="12 13">
    <name type="scientific">Igneacidithiobacillus copahuensis</name>
    <dbReference type="NCBI Taxonomy" id="2724909"/>
    <lineage>
        <taxon>Bacteria</taxon>
        <taxon>Pseudomonadati</taxon>
        <taxon>Pseudomonadota</taxon>
        <taxon>Acidithiobacillia</taxon>
        <taxon>Acidithiobacillales</taxon>
        <taxon>Acidithiobacillaceae</taxon>
        <taxon>Igneacidithiobacillus</taxon>
    </lineage>
</organism>
<proteinExistence type="predicted"/>
<keyword evidence="4" id="KW-0067">ATP-binding</keyword>
<evidence type="ECO:0000256" key="8">
    <source>
        <dbReference type="ARBA" id="ARBA00048988"/>
    </source>
</evidence>
<protein>
    <recommendedName>
        <fullName evidence="7">DNA 3'-5' helicase</fullName>
        <ecNumber evidence="7">5.6.2.4</ecNumber>
    </recommendedName>
</protein>
<dbReference type="EC" id="5.6.2.4" evidence="7"/>
<dbReference type="AlphaFoldDB" id="A0AAE3CK84"/>
<evidence type="ECO:0000313" key="12">
    <source>
        <dbReference type="EMBL" id="MBU2788617.1"/>
    </source>
</evidence>
<dbReference type="GO" id="GO:0005524">
    <property type="term" value="F:ATP binding"/>
    <property type="evidence" value="ECO:0007669"/>
    <property type="project" value="UniProtKB-KW"/>
</dbReference>
<feature type="domain" description="UvrD-like helicase ATP-binding" evidence="10">
    <location>
        <begin position="219"/>
        <end position="271"/>
    </location>
</feature>
<dbReference type="Proteomes" id="UP001197378">
    <property type="component" value="Unassembled WGS sequence"/>
</dbReference>
<dbReference type="GO" id="GO:0000725">
    <property type="term" value="P:recombinational repair"/>
    <property type="evidence" value="ECO:0007669"/>
    <property type="project" value="TreeGrafter"/>
</dbReference>
<comment type="caution">
    <text evidence="12">The sequence shown here is derived from an EMBL/GenBank/DDBJ whole genome shotgun (WGS) entry which is preliminary data.</text>
</comment>
<evidence type="ECO:0000256" key="4">
    <source>
        <dbReference type="ARBA" id="ARBA00022840"/>
    </source>
</evidence>